<dbReference type="STRING" id="69279.BG36_09550"/>
<dbReference type="Gene3D" id="3.40.605.10">
    <property type="entry name" value="Aldehyde Dehydrogenase, Chain A, domain 1"/>
    <property type="match status" value="1"/>
</dbReference>
<reference evidence="4 5" key="1">
    <citation type="submission" date="2014-02" db="EMBL/GenBank/DDBJ databases">
        <title>Aquamicrobium defluvii Genome sequencing.</title>
        <authorList>
            <person name="Wang X."/>
        </authorList>
    </citation>
    <scope>NUCLEOTIDE SEQUENCE [LARGE SCALE GENOMIC DNA]</scope>
    <source>
        <strain evidence="4 5">W13Z1</strain>
    </source>
</reference>
<dbReference type="Proteomes" id="UP000019849">
    <property type="component" value="Unassembled WGS sequence"/>
</dbReference>
<dbReference type="SUPFAM" id="SSF53720">
    <property type="entry name" value="ALDH-like"/>
    <property type="match status" value="1"/>
</dbReference>
<keyword evidence="2" id="KW-0560">Oxidoreductase</keyword>
<dbReference type="CDD" id="cd07097">
    <property type="entry name" value="ALDH_KGSADH-YcbD"/>
    <property type="match status" value="1"/>
</dbReference>
<dbReference type="HOGENOM" id="CLU_005391_1_0_5"/>
<dbReference type="eggNOG" id="COG1012">
    <property type="taxonomic scope" value="Bacteria"/>
</dbReference>
<dbReference type="PATRIC" id="fig|69279.3.peg.3007"/>
<dbReference type="InterPro" id="IPR016161">
    <property type="entry name" value="Ald_DH/histidinol_DH"/>
</dbReference>
<evidence type="ECO:0000313" key="4">
    <source>
        <dbReference type="EMBL" id="EXL04929.1"/>
    </source>
</evidence>
<gene>
    <name evidence="4" type="ORF">BG36_09550</name>
</gene>
<dbReference type="GO" id="GO:0016620">
    <property type="term" value="F:oxidoreductase activity, acting on the aldehyde or oxo group of donors, NAD or NADP as acceptor"/>
    <property type="evidence" value="ECO:0007669"/>
    <property type="project" value="InterPro"/>
</dbReference>
<dbReference type="PANTHER" id="PTHR11699">
    <property type="entry name" value="ALDEHYDE DEHYDROGENASE-RELATED"/>
    <property type="match status" value="1"/>
</dbReference>
<name>A0A011T033_9HYPH</name>
<feature type="domain" description="Aldehyde dehydrogenase" evidence="3">
    <location>
        <begin position="16"/>
        <end position="477"/>
    </location>
</feature>
<dbReference type="FunFam" id="3.40.605.10:FF:000007">
    <property type="entry name" value="NAD/NADP-dependent betaine aldehyde dehydrogenase"/>
    <property type="match status" value="1"/>
</dbReference>
<evidence type="ECO:0000259" key="3">
    <source>
        <dbReference type="Pfam" id="PF00171"/>
    </source>
</evidence>
<evidence type="ECO:0000256" key="2">
    <source>
        <dbReference type="ARBA" id="ARBA00023002"/>
    </source>
</evidence>
<protein>
    <submittedName>
        <fullName evidence="4">Aldehyde dehydrogenase</fullName>
    </submittedName>
</protein>
<proteinExistence type="inferred from homology"/>
<dbReference type="InterPro" id="IPR015590">
    <property type="entry name" value="Aldehyde_DH_dom"/>
</dbReference>
<dbReference type="InterPro" id="IPR016162">
    <property type="entry name" value="Ald_DH_N"/>
</dbReference>
<dbReference type="Pfam" id="PF00171">
    <property type="entry name" value="Aldedh"/>
    <property type="match status" value="1"/>
</dbReference>
<evidence type="ECO:0000256" key="1">
    <source>
        <dbReference type="ARBA" id="ARBA00009986"/>
    </source>
</evidence>
<accession>A0A011T033</accession>
<dbReference type="InterPro" id="IPR016163">
    <property type="entry name" value="Ald_DH_C"/>
</dbReference>
<evidence type="ECO:0000313" key="5">
    <source>
        <dbReference type="Proteomes" id="UP000019849"/>
    </source>
</evidence>
<organism evidence="4 5">
    <name type="scientific">Aquamicrobium defluvii</name>
    <dbReference type="NCBI Taxonomy" id="69279"/>
    <lineage>
        <taxon>Bacteria</taxon>
        <taxon>Pseudomonadati</taxon>
        <taxon>Pseudomonadota</taxon>
        <taxon>Alphaproteobacteria</taxon>
        <taxon>Hyphomicrobiales</taxon>
        <taxon>Phyllobacteriaceae</taxon>
        <taxon>Aquamicrobium</taxon>
    </lineage>
</organism>
<dbReference type="EMBL" id="JENY01000020">
    <property type="protein sequence ID" value="EXL04929.1"/>
    <property type="molecule type" value="Genomic_DNA"/>
</dbReference>
<comment type="similarity">
    <text evidence="1">Belongs to the aldehyde dehydrogenase family.</text>
</comment>
<dbReference type="RefSeq" id="WP_035028078.1">
    <property type="nucleotide sequence ID" value="NZ_KK073892.1"/>
</dbReference>
<comment type="caution">
    <text evidence="4">The sequence shown here is derived from an EMBL/GenBank/DDBJ whole genome shotgun (WGS) entry which is preliminary data.</text>
</comment>
<dbReference type="Gene3D" id="3.40.309.10">
    <property type="entry name" value="Aldehyde Dehydrogenase, Chain A, domain 2"/>
    <property type="match status" value="1"/>
</dbReference>
<dbReference type="AlphaFoldDB" id="A0A011T033"/>
<sequence length="483" mass="51449">MNMVQSGKSNYIAGEWVDANDFSENRNPSNLGDLVGLYARASIEQTQQAIEAAKAALPEWTGASPQLRAEILERVGIELMARRDELGELLSREEGKILSEGVGEVTRAAQLFKFYAQEALRVEGLAIASIRPGVRVEVRHEPVGVVGIITPWNFPIAIPAWKIAPALAYGNTVVFKPADLTPGCGWALAEILSRSGLPAGAFNLVMGRGSVVGDLIVRSAGVNAVTFTGSEATGRSIRTIVAERGGKIQQEMGGKSPLVVLDDANLENAIDCAIGGSVVSTGQRCTSNTRIIATPAIHDALAEGMAARARQLVVGNALDPTTQIGPVVDQKQLDTNLRYLDVADDEGAQRLCGGEILEREHPGFYLSPAVYADCTNDMVHVREEIFGPVVSVLKAGSYEEALAVANDSPLGLSSGICTTSLKYAEDFKSRSTSGMVFVNLPTAGVDYHVPFGGRKASSYGPREQGRAARDFFTNSKTAYTNPL</sequence>